<feature type="non-terminal residue" evidence="1">
    <location>
        <position position="1"/>
    </location>
</feature>
<gene>
    <name evidence="1" type="ORF">OXD698_LOCUS51107</name>
</gene>
<proteinExistence type="predicted"/>
<accession>A0A820NW00</accession>
<dbReference type="Proteomes" id="UP000663844">
    <property type="component" value="Unassembled WGS sequence"/>
</dbReference>
<name>A0A820NW00_9BILA</name>
<evidence type="ECO:0000313" key="2">
    <source>
        <dbReference type="Proteomes" id="UP000663844"/>
    </source>
</evidence>
<reference evidence="1" key="1">
    <citation type="submission" date="2021-02" db="EMBL/GenBank/DDBJ databases">
        <authorList>
            <person name="Nowell W R."/>
        </authorList>
    </citation>
    <scope>NUCLEOTIDE SEQUENCE</scope>
</reference>
<protein>
    <submittedName>
        <fullName evidence="1">Uncharacterized protein</fullName>
    </submittedName>
</protein>
<sequence length="93" mass="10542">MVRQLTVHLCQISDNIFSHSTIWYDDETFCNGAPSMLVYQWTSNSSLSLFHMDNNIGFQLDKSKSIVLSVTYAEERQLSKDGTGVIVYISTIT</sequence>
<dbReference type="AlphaFoldDB" id="A0A820NW00"/>
<comment type="caution">
    <text evidence="1">The sequence shown here is derived from an EMBL/GenBank/DDBJ whole genome shotgun (WGS) entry which is preliminary data.</text>
</comment>
<evidence type="ECO:0000313" key="1">
    <source>
        <dbReference type="EMBL" id="CAF4394599.1"/>
    </source>
</evidence>
<dbReference type="EMBL" id="CAJOAZ010025634">
    <property type="protein sequence ID" value="CAF4394599.1"/>
    <property type="molecule type" value="Genomic_DNA"/>
</dbReference>
<organism evidence="1 2">
    <name type="scientific">Adineta steineri</name>
    <dbReference type="NCBI Taxonomy" id="433720"/>
    <lineage>
        <taxon>Eukaryota</taxon>
        <taxon>Metazoa</taxon>
        <taxon>Spiralia</taxon>
        <taxon>Gnathifera</taxon>
        <taxon>Rotifera</taxon>
        <taxon>Eurotatoria</taxon>
        <taxon>Bdelloidea</taxon>
        <taxon>Adinetida</taxon>
        <taxon>Adinetidae</taxon>
        <taxon>Adineta</taxon>
    </lineage>
</organism>